<feature type="compositionally biased region" description="Basic and acidic residues" evidence="13">
    <location>
        <begin position="763"/>
        <end position="778"/>
    </location>
</feature>
<dbReference type="RefSeq" id="WP_064773732.1">
    <property type="nucleotide sequence ID" value="NZ_JRMP02000005.1"/>
</dbReference>
<evidence type="ECO:0000313" key="17">
    <source>
        <dbReference type="Proteomes" id="UP000029714"/>
    </source>
</evidence>
<feature type="compositionally biased region" description="Low complexity" evidence="13">
    <location>
        <begin position="735"/>
        <end position="762"/>
    </location>
</feature>
<feature type="compositionally biased region" description="Low complexity" evidence="13">
    <location>
        <begin position="873"/>
        <end position="883"/>
    </location>
</feature>
<comment type="function">
    <text evidence="11">The beta subunit is responsible for the synthesis of L-tryptophan from indole and L-serine.</text>
</comment>
<evidence type="ECO:0000256" key="13">
    <source>
        <dbReference type="SAM" id="MobiDB-lite"/>
    </source>
</evidence>
<feature type="domain" description="Tryptophan synthase beta chain-like PALP" evidence="14">
    <location>
        <begin position="61"/>
        <end position="387"/>
    </location>
</feature>
<protein>
    <recommendedName>
        <fullName evidence="11">Tryptophan synthase beta chain</fullName>
        <ecNumber evidence="11">4.2.1.20</ecNumber>
    </recommendedName>
</protein>
<dbReference type="GO" id="GO:0004834">
    <property type="term" value="F:tryptophan synthase activity"/>
    <property type="evidence" value="ECO:0007669"/>
    <property type="project" value="UniProtKB-UniRule"/>
</dbReference>
<evidence type="ECO:0000256" key="7">
    <source>
        <dbReference type="ARBA" id="ARBA00022898"/>
    </source>
</evidence>
<dbReference type="GO" id="GO:0005737">
    <property type="term" value="C:cytoplasm"/>
    <property type="evidence" value="ECO:0007669"/>
    <property type="project" value="TreeGrafter"/>
</dbReference>
<evidence type="ECO:0000256" key="2">
    <source>
        <dbReference type="ARBA" id="ARBA00004733"/>
    </source>
</evidence>
<sequence length="1440" mass="158122">MKKMFLESKNGYFGEEDSKFGGCFIPETLYSAIKDLQKAYKEIFKSKEFKKELKGYYKSFVGRPTPLIYAKNVSEMLGNEIYLKFEGLANTGAHKINNALAQALLAKKMGKSHIIAETGAGQHGLATAAVCAFLKLPCKIFMGEIDIARQRPNVFIMEQFGAEVIAVKSGSKTLKDAVNEALREWSKTPDTSFYVLGSALGPYPYPDIVRDAQSIIGKEIKKQIRKAIGVLPHYVIACVGGGSNAMGAFSAFLEDKEVRLIGVEAGGEDFIEGKNAMRLSPQSKARVGIAHGYKSFFLQDSNGQIAPTHSISAGLDYAGVSPQLAHLHDIGRVEFIAASDKEALSAMQFFARHEGILAALESSHALSGVINLTKKMSNKIIVVNVSGRGDKDIFITAKRLCKDAWREFLQSEIDSMQSRAKYPFEIAALDSNDSSVDSSFKIHPEEFKSDLEDIAHEGIKFIDSAVSNVVPESSPKVESKEQITDDLSLEDLEGEELIEEVNNEIEEIFEQIDSIQETIDNNEKEQNLKNVIQDTISDIESKQPDDVSNENIDSLEPQGETSTNLESSELDSIDSIDEADLEKTFENIETKQDSIESNKPTETIETTEIIESNKPADVIEAADSVIVSGSEAIQNENIESSENLESVMLSESETSTNENIESSDNLESFEPTPEPLIESKPKTDSNHYDLLHFLDSKNAKSEEKKHLNKSHFSLLEFLDPKDSNIENIESKSEPIAENENIESNETTEQTTENENIESNIESAPKEQEKEQENPKEDSIESNIESAKQDSNTQNIESKSELAIKTDEKINLAKELQSELAGQNDLDFSFLDKDSNASADNIETQETKPQSETPTSEESIDTTTKSETLEINATDSNLDSTLDTLDSDIESKSEIDSSDSNLDSTLSELDSDNSDFSQDLNIESTKANAESSLSKTDADIIADMFQDALLKDSLDTMDADEYEIGDYCDLEDKLHLDTLEQDLDFTNLDSPLESLESTQDSTIESSLESPQDSTIESSENIESNSDFSQDSTDLSQDSNIESAQDSNDLAQDSNIDFNIESSLESNTDSTDLNLDLNIESPQDSTIESNLDSTDLNLDSTIESTLDSTNLKIESALDSNLDSTDLTLESTQDSNIDSNIESTLDSNDLAKDSILDSSLDSADLALESSQDSIESTLDSNIESSLDLGDLSQDSILDSSIESTQDSILDSTLDSSDLSLESTQDSNIDSADLNLESSIESTLESSDLAQDSSLDSNIESSLETSTDSADLNIDLNIESNDLATDSSLDLSLDSTIESSENIESNIDFSQDLNQDLNQDSSLDITLDSSDLDSTLDENISLDFNADLNADSSLDFSLDSSENSSENSPLDLDFGDLESSENTTDSKEQTNQTPEFNFDTQEMQEQSQSKDEKLSDAITNAQPKSRIFETHKDLSKIWGKSLNS</sequence>
<evidence type="ECO:0000256" key="5">
    <source>
        <dbReference type="ARBA" id="ARBA00022605"/>
    </source>
</evidence>
<dbReference type="Gene3D" id="3.40.50.1100">
    <property type="match status" value="2"/>
</dbReference>
<feature type="compositionally biased region" description="Polar residues" evidence="13">
    <location>
        <begin position="1385"/>
        <end position="1403"/>
    </location>
</feature>
<dbReference type="PANTHER" id="PTHR48077:SF3">
    <property type="entry name" value="TRYPTOPHAN SYNTHASE"/>
    <property type="match status" value="1"/>
</dbReference>
<evidence type="ECO:0000256" key="4">
    <source>
        <dbReference type="ARBA" id="ARBA00011270"/>
    </source>
</evidence>
<dbReference type="InterPro" id="IPR023026">
    <property type="entry name" value="Trp_synth_beta/beta-like"/>
</dbReference>
<evidence type="ECO:0000256" key="9">
    <source>
        <dbReference type="ARBA" id="ARBA00023239"/>
    </source>
</evidence>
<feature type="region of interest" description="Disordered" evidence="13">
    <location>
        <begin position="1353"/>
        <end position="1422"/>
    </location>
</feature>
<feature type="region of interest" description="Disordered" evidence="13">
    <location>
        <begin position="636"/>
        <end position="686"/>
    </location>
</feature>
<dbReference type="InterPro" id="IPR036052">
    <property type="entry name" value="TrpB-like_PALP_sf"/>
</dbReference>
<feature type="compositionally biased region" description="Polar residues" evidence="13">
    <location>
        <begin position="1025"/>
        <end position="1050"/>
    </location>
</feature>
<evidence type="ECO:0000256" key="3">
    <source>
        <dbReference type="ARBA" id="ARBA00009982"/>
    </source>
</evidence>
<evidence type="ECO:0000256" key="1">
    <source>
        <dbReference type="ARBA" id="ARBA00001933"/>
    </source>
</evidence>
<evidence type="ECO:0000313" key="15">
    <source>
        <dbReference type="EMBL" id="MWV70654.1"/>
    </source>
</evidence>
<dbReference type="EMBL" id="JRMP02000005">
    <property type="protein sequence ID" value="TLD94705.1"/>
    <property type="molecule type" value="Genomic_DNA"/>
</dbReference>
<feature type="region of interest" description="Disordered" evidence="13">
    <location>
        <begin position="819"/>
        <end position="917"/>
    </location>
</feature>
<comment type="similarity">
    <text evidence="3 11">Belongs to the TrpB family.</text>
</comment>
<evidence type="ECO:0000256" key="12">
    <source>
        <dbReference type="SAM" id="Coils"/>
    </source>
</evidence>
<feature type="region of interest" description="Disordered" evidence="13">
    <location>
        <begin position="538"/>
        <end position="612"/>
    </location>
</feature>
<dbReference type="Proteomes" id="UP000477070">
    <property type="component" value="Unassembled WGS sequence"/>
</dbReference>
<comment type="cofactor">
    <cofactor evidence="1 11">
        <name>pyridoxal 5'-phosphate</name>
        <dbReference type="ChEBI" id="CHEBI:597326"/>
    </cofactor>
</comment>
<keyword evidence="8 11" id="KW-0057">Aromatic amino acid biosynthesis</keyword>
<dbReference type="UniPathway" id="UPA00035">
    <property type="reaction ID" value="UER00044"/>
</dbReference>
<evidence type="ECO:0000259" key="14">
    <source>
        <dbReference type="Pfam" id="PF00291"/>
    </source>
</evidence>
<dbReference type="FunFam" id="3.40.50.1100:FF:000004">
    <property type="entry name" value="Tryptophan synthase beta chain"/>
    <property type="match status" value="1"/>
</dbReference>
<dbReference type="OrthoDB" id="9766131at2"/>
<dbReference type="EMBL" id="QBIU01000002">
    <property type="protein sequence ID" value="MWV70654.1"/>
    <property type="molecule type" value="Genomic_DNA"/>
</dbReference>
<reference evidence="16 17" key="1">
    <citation type="journal article" date="2014" name="Genome Announc.">
        <title>Draft genome sequences of eight enterohepatic helicobacter species isolated from both laboratory and wild rodents.</title>
        <authorList>
            <person name="Sheh A."/>
            <person name="Shen Z."/>
            <person name="Fox J.G."/>
        </authorList>
    </citation>
    <scope>NUCLEOTIDE SEQUENCE [LARGE SCALE GENOMIC DNA]</scope>
    <source>
        <strain evidence="16 17">MIT 97-6194</strain>
    </source>
</reference>
<feature type="compositionally biased region" description="Polar residues" evidence="13">
    <location>
        <begin position="835"/>
        <end position="872"/>
    </location>
</feature>
<dbReference type="CDD" id="cd06446">
    <property type="entry name" value="Trp-synth_B"/>
    <property type="match status" value="1"/>
</dbReference>
<comment type="pathway">
    <text evidence="2 11">Amino-acid biosynthesis; L-tryptophan biosynthesis; L-tryptophan from chorismate: step 5/5.</text>
</comment>
<comment type="caution">
    <text evidence="16">The sequence shown here is derived from an EMBL/GenBank/DDBJ whole genome shotgun (WGS) entry which is preliminary data.</text>
</comment>
<feature type="compositionally biased region" description="Acidic residues" evidence="13">
    <location>
        <begin position="568"/>
        <end position="580"/>
    </location>
</feature>
<feature type="compositionally biased region" description="Basic and acidic residues" evidence="13">
    <location>
        <begin position="677"/>
        <end position="686"/>
    </location>
</feature>
<evidence type="ECO:0000313" key="18">
    <source>
        <dbReference type="Proteomes" id="UP000477070"/>
    </source>
</evidence>
<feature type="modified residue" description="N6-(pyridoxal phosphate)lysine" evidence="11">
    <location>
        <position position="95"/>
    </location>
</feature>
<dbReference type="InterPro" id="IPR001926">
    <property type="entry name" value="TrpB-like_PALP"/>
</dbReference>
<dbReference type="PROSITE" id="PS00168">
    <property type="entry name" value="TRP_SYNTHASE_BETA"/>
    <property type="match status" value="1"/>
</dbReference>
<proteinExistence type="inferred from homology"/>
<reference evidence="16 17" key="2">
    <citation type="journal article" date="2016" name="Infect. Immun.">
        <title>Helicobacter saguini, a Novel Helicobacter Isolated from Cotton-Top Tamarins with Ulcerative Colitis, Has Proinflammatory Properties and Induces Typhlocolitis and Dysplasia in Gnotobiotic IL-10-/- Mice.</title>
        <authorList>
            <person name="Shen Z."/>
            <person name="Mannion A."/>
            <person name="Whary M.T."/>
            <person name="Muthupalani S."/>
            <person name="Sheh A."/>
            <person name="Feng Y."/>
            <person name="Gong G."/>
            <person name="Vandamme P."/>
            <person name="Holcombe H.R."/>
            <person name="Paster B.J."/>
            <person name="Fox J.G."/>
        </authorList>
    </citation>
    <scope>NUCLEOTIDE SEQUENCE [LARGE SCALE GENOMIC DNA]</scope>
    <source>
        <strain evidence="16 17">MIT 97-6194</strain>
    </source>
</reference>
<evidence type="ECO:0000256" key="11">
    <source>
        <dbReference type="HAMAP-Rule" id="MF_00133"/>
    </source>
</evidence>
<feature type="compositionally biased region" description="Low complexity" evidence="13">
    <location>
        <begin position="897"/>
        <end position="907"/>
    </location>
</feature>
<dbReference type="InterPro" id="IPR006654">
    <property type="entry name" value="Trp_synth_beta"/>
</dbReference>
<gene>
    <name evidence="11 16" type="primary">trpB</name>
    <name evidence="15" type="ORF">DCO61_11840</name>
    <name evidence="16" type="ORF">LS64_004065</name>
</gene>
<dbReference type="HAMAP" id="MF_00133">
    <property type="entry name" value="Trp_synth_beta"/>
    <property type="match status" value="1"/>
</dbReference>
<feature type="compositionally biased region" description="Basic and acidic residues" evidence="13">
    <location>
        <begin position="718"/>
        <end position="734"/>
    </location>
</feature>
<name>A0A347VL73_9HELI</name>
<dbReference type="NCBIfam" id="TIGR00263">
    <property type="entry name" value="trpB"/>
    <property type="match status" value="1"/>
</dbReference>
<dbReference type="InterPro" id="IPR006653">
    <property type="entry name" value="Trp_synth_b_CS"/>
</dbReference>
<accession>A0A347VL73</accession>
<keyword evidence="5 11" id="KW-0028">Amino-acid biosynthesis</keyword>
<evidence type="ECO:0000256" key="6">
    <source>
        <dbReference type="ARBA" id="ARBA00022822"/>
    </source>
</evidence>
<feature type="region of interest" description="Disordered" evidence="13">
    <location>
        <begin position="993"/>
        <end position="1050"/>
    </location>
</feature>
<reference evidence="15 18" key="4">
    <citation type="submission" date="2019-12" db="EMBL/GenBank/DDBJ databases">
        <title>Multi-Generational Helicobacter saguini Isolates.</title>
        <authorList>
            <person name="Mannion A."/>
            <person name="Shen Z."/>
            <person name="Fox J.G."/>
        </authorList>
    </citation>
    <scope>NUCLEOTIDE SEQUENCE [LARGE SCALE GENOMIC DNA]</scope>
    <source>
        <strain evidence="15">16-048</strain>
        <strain evidence="18">16-048 (F4)</strain>
    </source>
</reference>
<feature type="compositionally biased region" description="Low complexity" evidence="13">
    <location>
        <begin position="636"/>
        <end position="663"/>
    </location>
</feature>
<evidence type="ECO:0000256" key="10">
    <source>
        <dbReference type="ARBA" id="ARBA00049047"/>
    </source>
</evidence>
<keyword evidence="7 11" id="KW-0663">Pyridoxal phosphate</keyword>
<organism evidence="16 17">
    <name type="scientific">Helicobacter saguini</name>
    <dbReference type="NCBI Taxonomy" id="1548018"/>
    <lineage>
        <taxon>Bacteria</taxon>
        <taxon>Pseudomonadati</taxon>
        <taxon>Campylobacterota</taxon>
        <taxon>Epsilonproteobacteria</taxon>
        <taxon>Campylobacterales</taxon>
        <taxon>Helicobacteraceae</taxon>
        <taxon>Helicobacter</taxon>
    </lineage>
</organism>
<keyword evidence="9 11" id="KW-0456">Lyase</keyword>
<dbReference type="Pfam" id="PF00291">
    <property type="entry name" value="PALP"/>
    <property type="match status" value="1"/>
</dbReference>
<dbReference type="Proteomes" id="UP000029714">
    <property type="component" value="Unassembled WGS sequence"/>
</dbReference>
<feature type="region of interest" description="Disordered" evidence="13">
    <location>
        <begin position="713"/>
        <end position="804"/>
    </location>
</feature>
<feature type="coiled-coil region" evidence="12">
    <location>
        <begin position="498"/>
        <end position="525"/>
    </location>
</feature>
<feature type="compositionally biased region" description="Low complexity" evidence="13">
    <location>
        <begin position="601"/>
        <end position="610"/>
    </location>
</feature>
<keyword evidence="6 11" id="KW-0822">Tryptophan biosynthesis</keyword>
<feature type="compositionally biased region" description="Low complexity" evidence="13">
    <location>
        <begin position="1014"/>
        <end position="1024"/>
    </location>
</feature>
<dbReference type="PANTHER" id="PTHR48077">
    <property type="entry name" value="TRYPTOPHAN SYNTHASE-RELATED"/>
    <property type="match status" value="1"/>
</dbReference>
<comment type="catalytic activity">
    <reaction evidence="10 11">
        <text>(1S,2R)-1-C-(indol-3-yl)glycerol 3-phosphate + L-serine = D-glyceraldehyde 3-phosphate + L-tryptophan + H2O</text>
        <dbReference type="Rhea" id="RHEA:10532"/>
        <dbReference type="ChEBI" id="CHEBI:15377"/>
        <dbReference type="ChEBI" id="CHEBI:33384"/>
        <dbReference type="ChEBI" id="CHEBI:57912"/>
        <dbReference type="ChEBI" id="CHEBI:58866"/>
        <dbReference type="ChEBI" id="CHEBI:59776"/>
        <dbReference type="EC" id="4.2.1.20"/>
    </reaction>
</comment>
<keyword evidence="12" id="KW-0175">Coiled coil</keyword>
<feature type="compositionally biased region" description="Low complexity" evidence="13">
    <location>
        <begin position="1353"/>
        <end position="1368"/>
    </location>
</feature>
<evidence type="ECO:0000313" key="16">
    <source>
        <dbReference type="EMBL" id="TLD94705.1"/>
    </source>
</evidence>
<comment type="subunit">
    <text evidence="4 11">Tetramer of two alpha and two beta chains.</text>
</comment>
<evidence type="ECO:0000256" key="8">
    <source>
        <dbReference type="ARBA" id="ARBA00023141"/>
    </source>
</evidence>
<feature type="compositionally biased region" description="Basic and acidic residues" evidence="13">
    <location>
        <begin position="581"/>
        <end position="596"/>
    </location>
</feature>
<reference evidence="16" key="3">
    <citation type="submission" date="2018-04" db="EMBL/GenBank/DDBJ databases">
        <authorList>
            <person name="Sheh A."/>
            <person name="Shen Z."/>
            <person name="Mannion A.J."/>
            <person name="Fox J.G."/>
        </authorList>
    </citation>
    <scope>NUCLEOTIDE SEQUENCE</scope>
    <source>
        <strain evidence="16">MIT 97-6194</strain>
    </source>
</reference>
<feature type="compositionally biased region" description="Polar residues" evidence="13">
    <location>
        <begin position="994"/>
        <end position="1013"/>
    </location>
</feature>
<dbReference type="EC" id="4.2.1.20" evidence="11"/>
<feature type="compositionally biased region" description="Polar residues" evidence="13">
    <location>
        <begin position="780"/>
        <end position="796"/>
    </location>
</feature>
<dbReference type="SUPFAM" id="SSF53686">
    <property type="entry name" value="Tryptophan synthase beta subunit-like PLP-dependent enzymes"/>
    <property type="match status" value="1"/>
</dbReference>
<keyword evidence="17" id="KW-1185">Reference proteome</keyword>